<dbReference type="InterPro" id="IPR027434">
    <property type="entry name" value="Homing_endonucl"/>
</dbReference>
<dbReference type="GO" id="GO:0004519">
    <property type="term" value="F:endonuclease activity"/>
    <property type="evidence" value="ECO:0007669"/>
    <property type="project" value="UniProtKB-KW"/>
</dbReference>
<keyword evidence="1" id="KW-0175">Coiled coil</keyword>
<evidence type="ECO:0000313" key="3">
    <source>
        <dbReference type="EMBL" id="AGW30781.1"/>
    </source>
</evidence>
<dbReference type="SUPFAM" id="SSF55608">
    <property type="entry name" value="Homing endonucleases"/>
    <property type="match status" value="2"/>
</dbReference>
<keyword evidence="4" id="KW-0540">Nuclease</keyword>
<proteinExistence type="predicted"/>
<evidence type="ECO:0000256" key="1">
    <source>
        <dbReference type="SAM" id="Coils"/>
    </source>
</evidence>
<name>U3NEK9_OSTTA</name>
<dbReference type="AlphaFoldDB" id="U3NEK9"/>
<feature type="coiled-coil region" evidence="1">
    <location>
        <begin position="250"/>
        <end position="277"/>
    </location>
</feature>
<keyword evidence="4" id="KW-0934">Plastid</keyword>
<dbReference type="Gene3D" id="3.10.28.10">
    <property type="entry name" value="Homing endonucleases"/>
    <property type="match status" value="1"/>
</dbReference>
<keyword evidence="4" id="KW-0378">Hydrolase</keyword>
<geneLocation type="chloroplast" evidence="4"/>
<organism evidence="4">
    <name type="scientific">Ostreococcus tauri</name>
    <name type="common">Marine green alga</name>
    <dbReference type="NCBI Taxonomy" id="70448"/>
    <lineage>
        <taxon>Eukaryota</taxon>
        <taxon>Viridiplantae</taxon>
        <taxon>Chlorophyta</taxon>
        <taxon>Mamiellophyceae</taxon>
        <taxon>Mamiellales</taxon>
        <taxon>Bathycoccaceae</taxon>
        <taxon>Ostreococcus</taxon>
    </lineage>
</organism>
<sequence>MTLYKTTQFFESRLDTFLFYHLFTLSFITMNPPFMTMDPKTTAFIAGLFEGDGYFGPVQFKLGLRDRDIVEYVAELLNTKIRTITPKNESHQVLYETSLGRNNERDDLYIDVYDWLGARRRMQVRETLWQYPESLFVFNEPVRIELSQLPQIGEMPSEYTPSPEEWAYFSGYFLAEGSIGFDSRTQQQYDRPSLIISSTDQDVIAFCAKLLSTPYRELNRRTEKGKKVFIINLANFEKLQWTLKNILPFVSLSQRHREKVEKALKEMEKRLDARSHSSIQKSIRLNLQKELDMFEPKGAPNVDWEELASIFQEHSFVYFVETPGVYGVAKSVRLRLTSEDLQIVEKVAKVFGNKVKTIKETKKTKKLIYETQIEKKKYVFCILKNVGPFLNGQAQMKVEEALHFFQSPDLLKSREYENRSPGKDDEKGENPDVK</sequence>
<feature type="region of interest" description="Disordered" evidence="2">
    <location>
        <begin position="413"/>
        <end position="434"/>
    </location>
</feature>
<evidence type="ECO:0000313" key="4">
    <source>
        <dbReference type="EMBL" id="AGW30843.1"/>
    </source>
</evidence>
<reference evidence="4" key="1">
    <citation type="journal article" date="2013" name="Genome Biol. Evol.">
        <title>Organellar Inheritance in the Green Lineage: Insights from Ostreococcus tauri.</title>
        <authorList>
            <person name="Blanc-Mathieu R."/>
            <person name="Sanchez-Ferandin S."/>
            <person name="Eyre-Walker A."/>
            <person name="Piganeau G."/>
        </authorList>
    </citation>
    <scope>NUCLEOTIDE SEQUENCE</scope>
    <source>
        <strain evidence="3">RCC1115</strain>
        <strain evidence="4">RCC1116</strain>
    </source>
</reference>
<evidence type="ECO:0000256" key="2">
    <source>
        <dbReference type="SAM" id="MobiDB-lite"/>
    </source>
</evidence>
<dbReference type="EMBL" id="KF285527">
    <property type="protein sequence ID" value="AGW30843.1"/>
    <property type="molecule type" value="Genomic_DNA"/>
</dbReference>
<keyword evidence="4" id="KW-0150">Chloroplast</keyword>
<dbReference type="EMBL" id="KF285526">
    <property type="protein sequence ID" value="AGW30781.1"/>
    <property type="molecule type" value="Genomic_DNA"/>
</dbReference>
<protein>
    <submittedName>
        <fullName evidence="4">Putative homing endonuclease</fullName>
    </submittedName>
</protein>
<accession>U3NEK9</accession>
<keyword evidence="4" id="KW-0255">Endonuclease</keyword>